<dbReference type="EMBL" id="FOXU01000001">
    <property type="protein sequence ID" value="SFQ11547.1"/>
    <property type="molecule type" value="Genomic_DNA"/>
</dbReference>
<name>A0A1I5VW88_9BACI</name>
<gene>
    <name evidence="1" type="ORF">SAMN05421670_0988</name>
</gene>
<protein>
    <recommendedName>
        <fullName evidence="3">DUF2487 domain-containing protein</fullName>
    </recommendedName>
</protein>
<dbReference type="AlphaFoldDB" id="A0A1I5VW88"/>
<dbReference type="OrthoDB" id="2678750at2"/>
<dbReference type="STRING" id="126156.SAMN05421670_0988"/>
<evidence type="ECO:0000313" key="1">
    <source>
        <dbReference type="EMBL" id="SFQ11547.1"/>
    </source>
</evidence>
<dbReference type="Pfam" id="PF10673">
    <property type="entry name" value="DUF2487"/>
    <property type="match status" value="1"/>
</dbReference>
<organism evidence="1 2">
    <name type="scientific">Psychrobacillus psychrotolerans</name>
    <dbReference type="NCBI Taxonomy" id="126156"/>
    <lineage>
        <taxon>Bacteria</taxon>
        <taxon>Bacillati</taxon>
        <taxon>Bacillota</taxon>
        <taxon>Bacilli</taxon>
        <taxon>Bacillales</taxon>
        <taxon>Bacillaceae</taxon>
        <taxon>Psychrobacillus</taxon>
    </lineage>
</organism>
<keyword evidence="2" id="KW-1185">Reference proteome</keyword>
<reference evidence="2" key="1">
    <citation type="submission" date="2016-10" db="EMBL/GenBank/DDBJ databases">
        <authorList>
            <person name="Varghese N."/>
            <person name="Submissions S."/>
        </authorList>
    </citation>
    <scope>NUCLEOTIDE SEQUENCE [LARGE SCALE GENOMIC DNA]</scope>
    <source>
        <strain evidence="2">DSM 11706</strain>
    </source>
</reference>
<accession>A0A1I5VW88</accession>
<dbReference type="Proteomes" id="UP000198734">
    <property type="component" value="Unassembled WGS sequence"/>
</dbReference>
<sequence>MHWNGKDSTVFQTQKEYIDTAVIPLIQIDGSDEGFRFAASAAEFTLSLANVIENQFKGRIVLFPSFSYTKSQDKQSIFETWQEELNKASFKHIFYVTSDRDWSTMGEEQNIIWIPSIPLDSMDQKMRNSVLEDQLRQLIPIFAKIWAN</sequence>
<proteinExistence type="predicted"/>
<evidence type="ECO:0000313" key="2">
    <source>
        <dbReference type="Proteomes" id="UP000198734"/>
    </source>
</evidence>
<dbReference type="InterPro" id="IPR019615">
    <property type="entry name" value="DUF2487"/>
</dbReference>
<dbReference type="RefSeq" id="WP_093534733.1">
    <property type="nucleotide sequence ID" value="NZ_FOXU01000001.1"/>
</dbReference>
<evidence type="ECO:0008006" key="3">
    <source>
        <dbReference type="Google" id="ProtNLM"/>
    </source>
</evidence>